<evidence type="ECO:0000313" key="2">
    <source>
        <dbReference type="EMBL" id="MCR4451150.1"/>
    </source>
</evidence>
<gene>
    <name evidence="2" type="ORF">NS965_22440</name>
</gene>
<feature type="transmembrane region" description="Helical" evidence="1">
    <location>
        <begin position="304"/>
        <end position="324"/>
    </location>
</feature>
<keyword evidence="1" id="KW-1133">Transmembrane helix</keyword>
<feature type="transmembrane region" description="Helical" evidence="1">
    <location>
        <begin position="176"/>
        <end position="195"/>
    </location>
</feature>
<sequence length="360" mass="40815">MSSIYYQGHLSGSYVEQILFGRFFTVLSTILFVLSIAIWSSRASTTECYAFLSIACVSTLIFLFFAYVQQLFFYLHLPFFVESRSDMHGVPQVLRSIIPNRITSIAREPNFYAPILIESIILARLIFSGFWKYVFIFSTLVILVLTFSGGAYAHLILLLFFFIVQRMSFTGKGLMSLLKIITVCLVFGLVAYMLFENEVAILLDFIEAKTSTESSGASFRSQVMAAIFNEWSSSGLKSLIFGHGIGTLAFFSEISGGGVYLDFAITNNFYLDYLWDTGIVGIILFVVLWGYGISFFFNRRKKSISFESGLLLFVSLLITGLYRSEYVTTHFSWVLALVIVIYRVCYLSTKDIVFEHTVKN</sequence>
<feature type="transmembrane region" description="Helical" evidence="1">
    <location>
        <begin position="111"/>
        <end position="127"/>
    </location>
</feature>
<feature type="transmembrane region" description="Helical" evidence="1">
    <location>
        <begin position="133"/>
        <end position="164"/>
    </location>
</feature>
<evidence type="ECO:0008006" key="4">
    <source>
        <dbReference type="Google" id="ProtNLM"/>
    </source>
</evidence>
<proteinExistence type="predicted"/>
<protein>
    <recommendedName>
        <fullName evidence="4">O-antigen ligase domain-containing protein</fullName>
    </recommendedName>
</protein>
<dbReference type="RefSeq" id="WP_257726211.1">
    <property type="nucleotide sequence ID" value="NZ_JANLFC010000108.1"/>
</dbReference>
<feature type="transmembrane region" description="Helical" evidence="1">
    <location>
        <begin position="278"/>
        <end position="297"/>
    </location>
</feature>
<feature type="transmembrane region" description="Helical" evidence="1">
    <location>
        <begin position="330"/>
        <end position="349"/>
    </location>
</feature>
<keyword evidence="1" id="KW-0812">Transmembrane</keyword>
<accession>A0AAW5MI04</accession>
<evidence type="ECO:0000313" key="3">
    <source>
        <dbReference type="Proteomes" id="UP001204061"/>
    </source>
</evidence>
<name>A0AAW5MI04_AERVE</name>
<dbReference type="AlphaFoldDB" id="A0AAW5MI04"/>
<dbReference type="Proteomes" id="UP001204061">
    <property type="component" value="Unassembled WGS sequence"/>
</dbReference>
<organism evidence="2 3">
    <name type="scientific">Aeromonas veronii</name>
    <dbReference type="NCBI Taxonomy" id="654"/>
    <lineage>
        <taxon>Bacteria</taxon>
        <taxon>Pseudomonadati</taxon>
        <taxon>Pseudomonadota</taxon>
        <taxon>Gammaproteobacteria</taxon>
        <taxon>Aeromonadales</taxon>
        <taxon>Aeromonadaceae</taxon>
        <taxon>Aeromonas</taxon>
    </lineage>
</organism>
<feature type="transmembrane region" description="Helical" evidence="1">
    <location>
        <begin position="20"/>
        <end position="39"/>
    </location>
</feature>
<feature type="transmembrane region" description="Helical" evidence="1">
    <location>
        <begin position="51"/>
        <end position="75"/>
    </location>
</feature>
<reference evidence="2" key="1">
    <citation type="submission" date="2022-08" db="EMBL/GenBank/DDBJ databases">
        <title>A global survey of hypervirulent Aeromonas hydrophila identified this emerging pathogen in farmed fish in the lower Mekong River basin.</title>
        <authorList>
            <person name="Xu T."/>
            <person name="Rasmussen-Ivey C.R."/>
            <person name="Moen F.S."/>
            <person name="Fernandez Bravo A."/>
            <person name="Lamy B."/>
            <person name="Beaz-Hidalgo R."/>
            <person name="Khan C.D."/>
            <person name="Castro Escarpulli G."/>
            <person name="Yasin I.S.M."/>
            <person name="Figueras M.J."/>
            <person name="Azzam Sayuti M."/>
            <person name="Karim M.M."/>
            <person name="Alam K.M."/>
            <person name="Le T.T.T."/>
            <person name="Thao N.H.P."/>
            <person name="Addo S."/>
            <person name="Duodu S."/>
            <person name="Ali S."/>
            <person name="Mey S."/>
            <person name="Somony T."/>
            <person name="Liles M.R."/>
        </authorList>
    </citation>
    <scope>NUCLEOTIDE SEQUENCE</scope>
    <source>
        <strain evidence="2">0.14</strain>
    </source>
</reference>
<keyword evidence="1" id="KW-0472">Membrane</keyword>
<dbReference type="EMBL" id="JANLFC010000108">
    <property type="protein sequence ID" value="MCR4451150.1"/>
    <property type="molecule type" value="Genomic_DNA"/>
</dbReference>
<evidence type="ECO:0000256" key="1">
    <source>
        <dbReference type="SAM" id="Phobius"/>
    </source>
</evidence>
<comment type="caution">
    <text evidence="2">The sequence shown here is derived from an EMBL/GenBank/DDBJ whole genome shotgun (WGS) entry which is preliminary data.</text>
</comment>